<evidence type="ECO:0000256" key="3">
    <source>
        <dbReference type="SAM" id="Phobius"/>
    </source>
</evidence>
<keyword evidence="3" id="KW-1133">Transmembrane helix</keyword>
<sequence>MEEKKIELQNLSLTFTIEGDTRVVRLPKSQTQIKDSQQTRMLTAVSGESFVPLTVKEEGDAFEFSFEVDRGLTTWKQLSELHRHEQLRLLYNISRLVKLLQSRITFFLHPDNVVFDDNLQPLIIYRGIRNVIPPFEMEDEEFLKQLKCYSIALLSKKFTFDQLYNGSIHHAKETEFERQVRSKESINELIDYLEKSYQAEQKKTKKTMQLLPTKRFTLYKRLAISFMIASVLLAAPLIYLGIVSLPYQQSLLKAHEEYLISNYDGVITTLNGENAEKMPKSSKYILAHSYLLAEPLAESDKDVILNNLNLNSDSNYLLYWIYNGRGEFEEAMEKAKYLDDPQLIMYGLIKQIEAAKNNPKLSGSERDDMVNNLQQELNKYREDYQLDGEEPEDMNFEDSEQNTDSQIGGSIEEQTGSSNIEQNTTEESNNEEE</sequence>
<reference evidence="4 5" key="1">
    <citation type="submission" date="2020-08" db="EMBL/GenBank/DDBJ databases">
        <title>Genomic Encyclopedia of Type Strains, Phase IV (KMG-IV): sequencing the most valuable type-strain genomes for metagenomic binning, comparative biology and taxonomic classification.</title>
        <authorList>
            <person name="Goeker M."/>
        </authorList>
    </citation>
    <scope>NUCLEOTIDE SEQUENCE [LARGE SCALE GENOMIC DNA]</scope>
    <source>
        <strain evidence="4 5">DSM 11805</strain>
    </source>
</reference>
<feature type="region of interest" description="Disordered" evidence="2">
    <location>
        <begin position="383"/>
        <end position="433"/>
    </location>
</feature>
<protein>
    <submittedName>
        <fullName evidence="4">Type VII secretion protein EssB</fullName>
    </submittedName>
</protein>
<dbReference type="NCBIfam" id="TIGR03926">
    <property type="entry name" value="T7_EssB"/>
    <property type="match status" value="1"/>
</dbReference>
<evidence type="ECO:0000313" key="4">
    <source>
        <dbReference type="EMBL" id="MBB6512976.1"/>
    </source>
</evidence>
<feature type="compositionally biased region" description="Acidic residues" evidence="2">
    <location>
        <begin position="385"/>
        <end position="401"/>
    </location>
</feature>
<feature type="transmembrane region" description="Helical" evidence="3">
    <location>
        <begin position="222"/>
        <end position="242"/>
    </location>
</feature>
<dbReference type="InterPro" id="IPR042565">
    <property type="entry name" value="T7SS_EssB_C"/>
</dbReference>
<gene>
    <name evidence="4" type="ORF">GGQ92_001765</name>
</gene>
<keyword evidence="3" id="KW-0472">Membrane</keyword>
<dbReference type="EMBL" id="JACHON010000006">
    <property type="protein sequence ID" value="MBB6512976.1"/>
    <property type="molecule type" value="Genomic_DNA"/>
</dbReference>
<dbReference type="Gene3D" id="1.25.40.680">
    <property type="entry name" value="Type VII secretion system EssB, C-terminal-like domain"/>
    <property type="match status" value="1"/>
</dbReference>
<keyword evidence="5" id="KW-1185">Reference proteome</keyword>
<evidence type="ECO:0000256" key="1">
    <source>
        <dbReference type="ARBA" id="ARBA00010163"/>
    </source>
</evidence>
<comment type="caution">
    <text evidence="4">The sequence shown here is derived from an EMBL/GenBank/DDBJ whole genome shotgun (WGS) entry which is preliminary data.</text>
</comment>
<accession>A0A841RNH0</accession>
<dbReference type="Gene3D" id="1.10.510.10">
    <property type="entry name" value="Transferase(Phosphotransferase) domain 1"/>
    <property type="match status" value="1"/>
</dbReference>
<name>A0A841RNH0_9BACI</name>
<evidence type="ECO:0000313" key="5">
    <source>
        <dbReference type="Proteomes" id="UP000572212"/>
    </source>
</evidence>
<dbReference type="RefSeq" id="WP_184247263.1">
    <property type="nucleotide sequence ID" value="NZ_BAAACU010000042.1"/>
</dbReference>
<organism evidence="4 5">
    <name type="scientific">Gracilibacillus halotolerans</name>
    <dbReference type="NCBI Taxonomy" id="74386"/>
    <lineage>
        <taxon>Bacteria</taxon>
        <taxon>Bacillati</taxon>
        <taxon>Bacillota</taxon>
        <taxon>Bacilli</taxon>
        <taxon>Bacillales</taxon>
        <taxon>Bacillaceae</taxon>
        <taxon>Gracilibacillus</taxon>
    </lineage>
</organism>
<comment type="similarity">
    <text evidence="1">Belongs to the EssB family.</text>
</comment>
<dbReference type="InterPro" id="IPR018778">
    <property type="entry name" value="T7SS_EssB"/>
</dbReference>
<dbReference type="Proteomes" id="UP000572212">
    <property type="component" value="Unassembled WGS sequence"/>
</dbReference>
<feature type="compositionally biased region" description="Low complexity" evidence="2">
    <location>
        <begin position="417"/>
        <end position="427"/>
    </location>
</feature>
<dbReference type="AlphaFoldDB" id="A0A841RNH0"/>
<keyword evidence="3" id="KW-0812">Transmembrane</keyword>
<proteinExistence type="inferred from homology"/>
<feature type="compositionally biased region" description="Polar residues" evidence="2">
    <location>
        <begin position="402"/>
        <end position="416"/>
    </location>
</feature>
<dbReference type="Pfam" id="PF10140">
    <property type="entry name" value="YukC"/>
    <property type="match status" value="1"/>
</dbReference>
<evidence type="ECO:0000256" key="2">
    <source>
        <dbReference type="SAM" id="MobiDB-lite"/>
    </source>
</evidence>